<feature type="signal peptide" evidence="5">
    <location>
        <begin position="1"/>
        <end position="23"/>
    </location>
</feature>
<dbReference type="Gene3D" id="2.130.10.130">
    <property type="entry name" value="Integrin alpha, N-terminal"/>
    <property type="match status" value="3"/>
</dbReference>
<reference evidence="7" key="1">
    <citation type="submission" date="2023-07" db="EMBL/GenBank/DDBJ databases">
        <title>30 novel species of actinomycetes from the DSMZ collection.</title>
        <authorList>
            <person name="Nouioui I."/>
        </authorList>
    </citation>
    <scope>NUCLEOTIDE SEQUENCE [LARGE SCALE GENOMIC DNA]</scope>
    <source>
        <strain evidence="7">DSM 41699</strain>
    </source>
</reference>
<dbReference type="SUPFAM" id="SSF69318">
    <property type="entry name" value="Integrin alpha N-terminal domain"/>
    <property type="match status" value="2"/>
</dbReference>
<evidence type="ECO:0000256" key="5">
    <source>
        <dbReference type="SAM" id="SignalP"/>
    </source>
</evidence>
<dbReference type="PANTHER" id="PTHR23221:SF7">
    <property type="entry name" value="PHOSPHATIDYLINOSITOL-GLYCAN-SPECIFIC PHOSPHOLIPASE D"/>
    <property type="match status" value="1"/>
</dbReference>
<dbReference type="RefSeq" id="WP_311697822.1">
    <property type="nucleotide sequence ID" value="NZ_JAVREY010000036.1"/>
</dbReference>
<keyword evidence="2" id="KW-0677">Repeat</keyword>
<protein>
    <submittedName>
        <fullName evidence="6">FG-GAP repeat protein</fullName>
    </submittedName>
</protein>
<sequence>MRKRTLLLTAALLASGLTSPALAAPATAATAKYADDFNGDGYRDLVLGDRIATVDGKAQAGAVVVVWGTAHGLDPAKRSVITQNTPYIAGTAETDDFFGAKVTAADMNKDGYGDVVVTAPGEHDGAYRGTFTILWGSKSGLRNGTSFRSPGCKGCDFAKDVAVGDFDADGRQDVVAITDDYVYVVRGPFTPSGSHGPATNLDPVDGEDIKPDLVVSGLVTKDGTADFAVLGYDSDTRTNRVWFYRGRSGGPARPPRKIGLPRSSDTVGVSATIADFDKDGYGDIAIGVPRSGTGGAVHVLKGTSAGPATTATSFTQATAGVPGTPEFGDTFGYDVSAADTNGDGYPDLAVGIPGETVGSGVGHDGAVTVLRGGKGGLTGRNSRQYDVGTSGVAGDPAEEGDAWFGSSVLLRDFNRDGRAELVTAADEIGRLHLLPGTASGPTGTGSILLTPQSLGLGARPYFGAALED</sequence>
<feature type="chain" id="PRO_5046707422" evidence="5">
    <location>
        <begin position="24"/>
        <end position="468"/>
    </location>
</feature>
<keyword evidence="3" id="KW-0378">Hydrolase</keyword>
<keyword evidence="1 5" id="KW-0732">Signal</keyword>
<name>A0ABU2TZT1_9ACTN</name>
<evidence type="ECO:0000313" key="7">
    <source>
        <dbReference type="Proteomes" id="UP001183809"/>
    </source>
</evidence>
<dbReference type="Pfam" id="PF01839">
    <property type="entry name" value="FG-GAP"/>
    <property type="match status" value="3"/>
</dbReference>
<gene>
    <name evidence="6" type="ORF">RM764_25675</name>
</gene>
<dbReference type="InterPro" id="IPR028994">
    <property type="entry name" value="Integrin_alpha_N"/>
</dbReference>
<proteinExistence type="predicted"/>
<dbReference type="PROSITE" id="PS51470">
    <property type="entry name" value="FG_GAP"/>
    <property type="match status" value="3"/>
</dbReference>
<evidence type="ECO:0000313" key="6">
    <source>
        <dbReference type="EMBL" id="MDT0466360.1"/>
    </source>
</evidence>
<comment type="caution">
    <text evidence="6">The sequence shown here is derived from an EMBL/GenBank/DDBJ whole genome shotgun (WGS) entry which is preliminary data.</text>
</comment>
<evidence type="ECO:0000256" key="3">
    <source>
        <dbReference type="ARBA" id="ARBA00022801"/>
    </source>
</evidence>
<dbReference type="Proteomes" id="UP001183809">
    <property type="component" value="Unassembled WGS sequence"/>
</dbReference>
<dbReference type="InterPro" id="IPR013517">
    <property type="entry name" value="FG-GAP"/>
</dbReference>
<evidence type="ECO:0000256" key="1">
    <source>
        <dbReference type="ARBA" id="ARBA00022729"/>
    </source>
</evidence>
<evidence type="ECO:0000256" key="4">
    <source>
        <dbReference type="ARBA" id="ARBA00023180"/>
    </source>
</evidence>
<dbReference type="EMBL" id="JAVREY010000036">
    <property type="protein sequence ID" value="MDT0466360.1"/>
    <property type="molecule type" value="Genomic_DNA"/>
</dbReference>
<keyword evidence="4" id="KW-0325">Glycoprotein</keyword>
<dbReference type="PANTHER" id="PTHR23221">
    <property type="entry name" value="GLYCOSYLPHOSPHATIDYLINOSITOL PHOSPHOLIPASE D"/>
    <property type="match status" value="1"/>
</dbReference>
<dbReference type="InterPro" id="IPR013519">
    <property type="entry name" value="Int_alpha_beta-p"/>
</dbReference>
<dbReference type="SMART" id="SM00191">
    <property type="entry name" value="Int_alpha"/>
    <property type="match status" value="4"/>
</dbReference>
<accession>A0ABU2TZT1</accession>
<evidence type="ECO:0000256" key="2">
    <source>
        <dbReference type="ARBA" id="ARBA00022737"/>
    </source>
</evidence>
<keyword evidence="7" id="KW-1185">Reference proteome</keyword>
<organism evidence="6 7">
    <name type="scientific">Streptomyces gibsoniae</name>
    <dbReference type="NCBI Taxonomy" id="3075529"/>
    <lineage>
        <taxon>Bacteria</taxon>
        <taxon>Bacillati</taxon>
        <taxon>Actinomycetota</taxon>
        <taxon>Actinomycetes</taxon>
        <taxon>Kitasatosporales</taxon>
        <taxon>Streptomycetaceae</taxon>
        <taxon>Streptomyces</taxon>
    </lineage>
</organism>